<dbReference type="Proteomes" id="UP000662783">
    <property type="component" value="Chromosome"/>
</dbReference>
<proteinExistence type="predicted"/>
<accession>A0A974WIN6</accession>
<keyword evidence="1" id="KW-1133">Transmembrane helix</keyword>
<evidence type="ECO:0000313" key="3">
    <source>
        <dbReference type="Proteomes" id="UP000662783"/>
    </source>
</evidence>
<protein>
    <submittedName>
        <fullName evidence="2">Uncharacterized protein</fullName>
    </submittedName>
</protein>
<evidence type="ECO:0000256" key="1">
    <source>
        <dbReference type="SAM" id="Phobius"/>
    </source>
</evidence>
<feature type="transmembrane region" description="Helical" evidence="1">
    <location>
        <begin position="142"/>
        <end position="163"/>
    </location>
</feature>
<keyword evidence="3" id="KW-1185">Reference proteome</keyword>
<dbReference type="EMBL" id="CP070608">
    <property type="protein sequence ID" value="QSE97912.1"/>
    <property type="molecule type" value="Genomic_DNA"/>
</dbReference>
<reference evidence="2" key="1">
    <citation type="submission" date="2021-02" db="EMBL/GenBank/DDBJ databases">
        <title>Fulvivirga sp. S481 isolated from sea water.</title>
        <authorList>
            <person name="Bae S.S."/>
            <person name="Baek K."/>
        </authorList>
    </citation>
    <scope>NUCLEOTIDE SEQUENCE</scope>
    <source>
        <strain evidence="2">S481</strain>
    </source>
</reference>
<dbReference type="AlphaFoldDB" id="A0A974WIN6"/>
<gene>
    <name evidence="2" type="ORF">JR347_02155</name>
</gene>
<dbReference type="KEGG" id="fuv:JR347_02155"/>
<sequence length="182" mass="20453">MEYTFKNSPEDYLRTIVLKEKSLTLNFEGSTYEYPYNKITKVWLNNPGGFCSPGEFSCTLNIIDKKPVYISSKNYNDKNEEIEQSNFYNSFVRVLHMHLGVNTTASFKFGTQPTAYIARVAIILAILTGCVASILLTNVNPFILILPSALGIFVSVCGLKFCITRFPKGYNPNNIPLNLLPS</sequence>
<name>A0A974WIN6_9BACT</name>
<evidence type="ECO:0000313" key="2">
    <source>
        <dbReference type="EMBL" id="QSE97912.1"/>
    </source>
</evidence>
<feature type="transmembrane region" description="Helical" evidence="1">
    <location>
        <begin position="116"/>
        <end position="136"/>
    </location>
</feature>
<keyword evidence="1" id="KW-0812">Transmembrane</keyword>
<organism evidence="2 3">
    <name type="scientific">Fulvivirga lutea</name>
    <dbReference type="NCBI Taxonomy" id="2810512"/>
    <lineage>
        <taxon>Bacteria</taxon>
        <taxon>Pseudomonadati</taxon>
        <taxon>Bacteroidota</taxon>
        <taxon>Cytophagia</taxon>
        <taxon>Cytophagales</taxon>
        <taxon>Fulvivirgaceae</taxon>
        <taxon>Fulvivirga</taxon>
    </lineage>
</organism>
<keyword evidence="1" id="KW-0472">Membrane</keyword>
<dbReference type="RefSeq" id="WP_205722420.1">
    <property type="nucleotide sequence ID" value="NZ_CP070608.1"/>
</dbReference>